<dbReference type="KEGG" id="cdrk:B9W14_01590"/>
<organism evidence="1 2">
    <name type="scientific">Clostridium drakei</name>
    <dbReference type="NCBI Taxonomy" id="332101"/>
    <lineage>
        <taxon>Bacteria</taxon>
        <taxon>Bacillati</taxon>
        <taxon>Bacillota</taxon>
        <taxon>Clostridia</taxon>
        <taxon>Eubacteriales</taxon>
        <taxon>Clostridiaceae</taxon>
        <taxon>Clostridium</taxon>
    </lineage>
</organism>
<accession>A0A2U8DLD4</accession>
<evidence type="ECO:0000313" key="2">
    <source>
        <dbReference type="Proteomes" id="UP000244910"/>
    </source>
</evidence>
<proteinExistence type="predicted"/>
<dbReference type="AlphaFoldDB" id="A0A2U8DLD4"/>
<name>A0A2U8DLD4_9CLOT</name>
<dbReference type="RefSeq" id="WP_032075752.1">
    <property type="nucleotide sequence ID" value="NZ_CP020953.1"/>
</dbReference>
<reference evidence="2" key="1">
    <citation type="submission" date="2017-04" db="EMBL/GenBank/DDBJ databases">
        <authorList>
            <person name="Song Y."/>
            <person name="Cho B.-K."/>
        </authorList>
    </citation>
    <scope>NUCLEOTIDE SEQUENCE [LARGE SCALE GENOMIC DNA]</scope>
    <source>
        <strain evidence="2">SL1</strain>
    </source>
</reference>
<dbReference type="EMBL" id="CP020953">
    <property type="protein sequence ID" value="AWI03241.1"/>
    <property type="molecule type" value="Genomic_DNA"/>
</dbReference>
<protein>
    <submittedName>
        <fullName evidence="1">Uncharacterized protein</fullName>
    </submittedName>
</protein>
<keyword evidence="2" id="KW-1185">Reference proteome</keyword>
<dbReference type="OrthoDB" id="9801625at2"/>
<gene>
    <name evidence="1" type="ORF">B9W14_01590</name>
</gene>
<evidence type="ECO:0000313" key="1">
    <source>
        <dbReference type="EMBL" id="AWI03241.1"/>
    </source>
</evidence>
<dbReference type="Proteomes" id="UP000244910">
    <property type="component" value="Chromosome"/>
</dbReference>
<sequence length="88" mass="10364">MNIGVKYCGGCNAKYDRKKFLCLLKKEFNYDFEIAKLDKIYDMIIVLCGCTSCCANHYELKFKFEKILVTGKDDYYMVKKILNKYSNI</sequence>